<feature type="binding site" evidence="11">
    <location>
        <position position="136"/>
    </location>
    <ligand>
        <name>substrate</name>
    </ligand>
</feature>
<comment type="subcellular location">
    <subcellularLocation>
        <location evidence="11">Cytoplasm</location>
    </subcellularLocation>
</comment>
<dbReference type="PANTHER" id="PTHR21087:SF16">
    <property type="entry name" value="SHIKIMATE KINASE 1, CHLOROPLASTIC"/>
    <property type="match status" value="1"/>
</dbReference>
<gene>
    <name evidence="11" type="primary">aroK</name>
    <name evidence="12" type="ORF">ACFSX4_03005</name>
</gene>
<protein>
    <recommendedName>
        <fullName evidence="3 11">Shikimate kinase</fullName>
        <shortName evidence="11">SK</shortName>
        <ecNumber evidence="3 11">2.7.1.71</ecNumber>
    </recommendedName>
</protein>
<evidence type="ECO:0000256" key="8">
    <source>
        <dbReference type="ARBA" id="ARBA00022840"/>
    </source>
</evidence>
<evidence type="ECO:0000256" key="11">
    <source>
        <dbReference type="HAMAP-Rule" id="MF_00109"/>
    </source>
</evidence>
<comment type="subunit">
    <text evidence="11">Monomer.</text>
</comment>
<keyword evidence="11" id="KW-0460">Magnesium</keyword>
<dbReference type="EMBL" id="JBHUOQ010000001">
    <property type="protein sequence ID" value="MFD2829420.1"/>
    <property type="molecule type" value="Genomic_DNA"/>
</dbReference>
<comment type="caution">
    <text evidence="12">The sequence shown here is derived from an EMBL/GenBank/DDBJ whole genome shotgun (WGS) entry which is preliminary data.</text>
</comment>
<comment type="catalytic activity">
    <reaction evidence="10 11">
        <text>shikimate + ATP = 3-phosphoshikimate + ADP + H(+)</text>
        <dbReference type="Rhea" id="RHEA:13121"/>
        <dbReference type="ChEBI" id="CHEBI:15378"/>
        <dbReference type="ChEBI" id="CHEBI:30616"/>
        <dbReference type="ChEBI" id="CHEBI:36208"/>
        <dbReference type="ChEBI" id="CHEBI:145989"/>
        <dbReference type="ChEBI" id="CHEBI:456216"/>
        <dbReference type="EC" id="2.7.1.71"/>
    </reaction>
</comment>
<feature type="binding site" evidence="11">
    <location>
        <position position="79"/>
    </location>
    <ligand>
        <name>substrate</name>
    </ligand>
</feature>
<feature type="binding site" evidence="11">
    <location>
        <position position="119"/>
    </location>
    <ligand>
        <name>ATP</name>
        <dbReference type="ChEBI" id="CHEBI:30616"/>
    </ligand>
</feature>
<dbReference type="CDD" id="cd00464">
    <property type="entry name" value="SK"/>
    <property type="match status" value="1"/>
</dbReference>
<evidence type="ECO:0000256" key="5">
    <source>
        <dbReference type="ARBA" id="ARBA00022679"/>
    </source>
</evidence>
<dbReference type="RefSeq" id="WP_377771402.1">
    <property type="nucleotide sequence ID" value="NZ_JBHUOQ010000001.1"/>
</dbReference>
<name>A0ABW5WU72_9STAP</name>
<dbReference type="GO" id="GO:0016301">
    <property type="term" value="F:kinase activity"/>
    <property type="evidence" value="ECO:0007669"/>
    <property type="project" value="UniProtKB-KW"/>
</dbReference>
<dbReference type="EC" id="2.7.1.71" evidence="3 11"/>
<keyword evidence="4 11" id="KW-0028">Amino-acid biosynthesis</keyword>
<dbReference type="InterPro" id="IPR023000">
    <property type="entry name" value="Shikimate_kinase_CS"/>
</dbReference>
<comment type="cofactor">
    <cofactor evidence="11">
        <name>Mg(2+)</name>
        <dbReference type="ChEBI" id="CHEBI:18420"/>
    </cofactor>
    <text evidence="11">Binds 1 Mg(2+) ion per subunit.</text>
</comment>
<evidence type="ECO:0000256" key="1">
    <source>
        <dbReference type="ARBA" id="ARBA00004842"/>
    </source>
</evidence>
<keyword evidence="7 11" id="KW-0418">Kinase</keyword>
<feature type="binding site" evidence="11">
    <location>
        <position position="12"/>
    </location>
    <ligand>
        <name>Mg(2+)</name>
        <dbReference type="ChEBI" id="CHEBI:18420"/>
    </ligand>
</feature>
<evidence type="ECO:0000256" key="4">
    <source>
        <dbReference type="ARBA" id="ARBA00022605"/>
    </source>
</evidence>
<dbReference type="PANTHER" id="PTHR21087">
    <property type="entry name" value="SHIKIMATE KINASE"/>
    <property type="match status" value="1"/>
</dbReference>
<dbReference type="InterPro" id="IPR000623">
    <property type="entry name" value="Shikimate_kinase/TSH1"/>
</dbReference>
<evidence type="ECO:0000256" key="7">
    <source>
        <dbReference type="ARBA" id="ARBA00022777"/>
    </source>
</evidence>
<dbReference type="PRINTS" id="PR01100">
    <property type="entry name" value="SHIKIMTKNASE"/>
</dbReference>
<feature type="binding site" evidence="11">
    <location>
        <position position="30"/>
    </location>
    <ligand>
        <name>substrate</name>
    </ligand>
</feature>
<evidence type="ECO:0000313" key="12">
    <source>
        <dbReference type="EMBL" id="MFD2829420.1"/>
    </source>
</evidence>
<dbReference type="SUPFAM" id="SSF52540">
    <property type="entry name" value="P-loop containing nucleoside triphosphate hydrolases"/>
    <property type="match status" value="1"/>
</dbReference>
<comment type="similarity">
    <text evidence="2 11">Belongs to the shikimate kinase family.</text>
</comment>
<dbReference type="InterPro" id="IPR027417">
    <property type="entry name" value="P-loop_NTPase"/>
</dbReference>
<dbReference type="PROSITE" id="PS01128">
    <property type="entry name" value="SHIKIMATE_KINASE"/>
    <property type="match status" value="1"/>
</dbReference>
<organism evidence="12 13">
    <name type="scientific">Corticicoccus populi</name>
    <dbReference type="NCBI Taxonomy" id="1812821"/>
    <lineage>
        <taxon>Bacteria</taxon>
        <taxon>Bacillati</taxon>
        <taxon>Bacillota</taxon>
        <taxon>Bacilli</taxon>
        <taxon>Bacillales</taxon>
        <taxon>Staphylococcaceae</taxon>
        <taxon>Corticicoccus</taxon>
    </lineage>
</organism>
<feature type="binding site" evidence="11">
    <location>
        <begin position="8"/>
        <end position="13"/>
    </location>
    <ligand>
        <name>ATP</name>
        <dbReference type="ChEBI" id="CHEBI:30616"/>
    </ligand>
</feature>
<evidence type="ECO:0000256" key="10">
    <source>
        <dbReference type="ARBA" id="ARBA00048567"/>
    </source>
</evidence>
<evidence type="ECO:0000256" key="3">
    <source>
        <dbReference type="ARBA" id="ARBA00012154"/>
    </source>
</evidence>
<comment type="function">
    <text evidence="11">Catalyzes the specific phosphorylation of the 3-hydroxyl group of shikimic acid using ATP as a cosubstrate.</text>
</comment>
<feature type="binding site" evidence="11">
    <location>
        <position position="54"/>
    </location>
    <ligand>
        <name>substrate</name>
    </ligand>
</feature>
<keyword evidence="13" id="KW-1185">Reference proteome</keyword>
<dbReference type="Gene3D" id="3.40.50.300">
    <property type="entry name" value="P-loop containing nucleotide triphosphate hydrolases"/>
    <property type="match status" value="1"/>
</dbReference>
<dbReference type="InterPro" id="IPR031322">
    <property type="entry name" value="Shikimate/glucono_kinase"/>
</dbReference>
<dbReference type="Pfam" id="PF01202">
    <property type="entry name" value="SKI"/>
    <property type="match status" value="1"/>
</dbReference>
<dbReference type="HAMAP" id="MF_00109">
    <property type="entry name" value="Shikimate_kinase"/>
    <property type="match status" value="1"/>
</dbReference>
<dbReference type="Proteomes" id="UP001597519">
    <property type="component" value="Unassembled WGS sequence"/>
</dbReference>
<keyword evidence="5 11" id="KW-0808">Transferase</keyword>
<evidence type="ECO:0000313" key="13">
    <source>
        <dbReference type="Proteomes" id="UP001597519"/>
    </source>
</evidence>
<comment type="pathway">
    <text evidence="1 11">Metabolic intermediate biosynthesis; chorismate biosynthesis; chorismate from D-erythrose 4-phosphate and phosphoenolpyruvate: step 5/7.</text>
</comment>
<evidence type="ECO:0000256" key="2">
    <source>
        <dbReference type="ARBA" id="ARBA00006997"/>
    </source>
</evidence>
<keyword evidence="11" id="KW-0963">Cytoplasm</keyword>
<evidence type="ECO:0000256" key="6">
    <source>
        <dbReference type="ARBA" id="ARBA00022741"/>
    </source>
</evidence>
<reference evidence="13" key="1">
    <citation type="journal article" date="2019" name="Int. J. Syst. Evol. Microbiol.">
        <title>The Global Catalogue of Microorganisms (GCM) 10K type strain sequencing project: providing services to taxonomists for standard genome sequencing and annotation.</title>
        <authorList>
            <consortium name="The Broad Institute Genomics Platform"/>
            <consortium name="The Broad Institute Genome Sequencing Center for Infectious Disease"/>
            <person name="Wu L."/>
            <person name="Ma J."/>
        </authorList>
    </citation>
    <scope>NUCLEOTIDE SEQUENCE [LARGE SCALE GENOMIC DNA]</scope>
    <source>
        <strain evidence="13">KCTC 33575</strain>
    </source>
</reference>
<proteinExistence type="inferred from homology"/>
<accession>A0ABW5WU72</accession>
<keyword evidence="6 11" id="KW-0547">Nucleotide-binding</keyword>
<evidence type="ECO:0000256" key="9">
    <source>
        <dbReference type="ARBA" id="ARBA00023141"/>
    </source>
</evidence>
<keyword evidence="11" id="KW-0479">Metal-binding</keyword>
<keyword evidence="8 11" id="KW-0067">ATP-binding</keyword>
<comment type="caution">
    <text evidence="11">Lacks conserved residue(s) required for the propagation of feature annotation.</text>
</comment>
<keyword evidence="9 11" id="KW-0057">Aromatic amino acid biosynthesis</keyword>
<sequence>MILIGFMGSGKTTIAKALSDKLSIKSIDIDEAIINTYETTISSIFAEEGEAGFRKKEYAVLKQHIDKNINDNVVISTGGGVVTYENSLKSLRSQKNHNVYYLDAPFEVLYERIKGDTSRPLANQDEDKVKALFKNRQTLYHDAADYIINTEQEIPEIIKEILKYEN</sequence>